<keyword evidence="3 8" id="KW-1133">Transmembrane helix</keyword>
<evidence type="ECO:0000259" key="9">
    <source>
        <dbReference type="PROSITE" id="PS50262"/>
    </source>
</evidence>
<dbReference type="AlphaFoldDB" id="A0A812B2F4"/>
<keyword evidence="5 8" id="KW-0472">Membrane</keyword>
<reference evidence="10" key="1">
    <citation type="submission" date="2021-01" db="EMBL/GenBank/DDBJ databases">
        <authorList>
            <person name="Li R."/>
            <person name="Bekaert M."/>
        </authorList>
    </citation>
    <scope>NUCLEOTIDE SEQUENCE</scope>
    <source>
        <strain evidence="10">Farmed</strain>
    </source>
</reference>
<dbReference type="OrthoDB" id="9990906at2759"/>
<keyword evidence="7" id="KW-0807">Transducer</keyword>
<feature type="transmembrane region" description="Helical" evidence="8">
    <location>
        <begin position="12"/>
        <end position="35"/>
    </location>
</feature>
<dbReference type="EMBL" id="CAHIKZ030000313">
    <property type="protein sequence ID" value="CAE1168060.1"/>
    <property type="molecule type" value="Genomic_DNA"/>
</dbReference>
<feature type="domain" description="G-protein coupled receptors family 1 profile" evidence="9">
    <location>
        <begin position="1"/>
        <end position="261"/>
    </location>
</feature>
<gene>
    <name evidence="10" type="ORF">SPHA_9840</name>
</gene>
<evidence type="ECO:0000256" key="1">
    <source>
        <dbReference type="ARBA" id="ARBA00004141"/>
    </source>
</evidence>
<feature type="transmembrane region" description="Helical" evidence="8">
    <location>
        <begin position="55"/>
        <end position="76"/>
    </location>
</feature>
<keyword evidence="4" id="KW-0297">G-protein coupled receptor</keyword>
<feature type="transmembrane region" description="Helical" evidence="8">
    <location>
        <begin position="150"/>
        <end position="174"/>
    </location>
</feature>
<dbReference type="PROSITE" id="PS50262">
    <property type="entry name" value="G_PROTEIN_RECEP_F1_2"/>
    <property type="match status" value="1"/>
</dbReference>
<proteinExistence type="predicted"/>
<accession>A0A812B2F4</accession>
<evidence type="ECO:0000256" key="4">
    <source>
        <dbReference type="ARBA" id="ARBA00023040"/>
    </source>
</evidence>
<sequence>MTSKYFSSLSTSVFMVAGALGDALCFVIALPAHWVYVNFPYAIARTKDAHYMCKFFNFFGWGSSDFGIILTAAMTADRAVAILFPFQANRICTARRAKIIVCLLLGSVSLKEAHFLFVSDIVPRFRKDRLCTVEEPSEGYSFFWRDIWPWIHTVFLLASFCMIIASNAIIIYFYRKSKKLPVNREIRGVSETSRSRQISIMLLVESFAIILLTFPFCLHTAFTSHKQYALESPKEKAENLLVFSVVFYLLYTNKCATFCLYCITGSRFRDALCDIFCWGKCVRRVQKLQKVKCVSHSNYTVNHLGGQASSHF</sequence>
<keyword evidence="2 8" id="KW-0812">Transmembrane</keyword>
<dbReference type="InterPro" id="IPR000276">
    <property type="entry name" value="GPCR_Rhodpsn"/>
</dbReference>
<feature type="transmembrane region" description="Helical" evidence="8">
    <location>
        <begin position="200"/>
        <end position="222"/>
    </location>
</feature>
<dbReference type="Pfam" id="PF00001">
    <property type="entry name" value="7tm_1"/>
    <property type="match status" value="1"/>
</dbReference>
<dbReference type="SUPFAM" id="SSF81321">
    <property type="entry name" value="Family A G protein-coupled receptor-like"/>
    <property type="match status" value="1"/>
</dbReference>
<comment type="caution">
    <text evidence="10">The sequence shown here is derived from an EMBL/GenBank/DDBJ whole genome shotgun (WGS) entry which is preliminary data.</text>
</comment>
<evidence type="ECO:0000313" key="10">
    <source>
        <dbReference type="EMBL" id="CAE1168060.1"/>
    </source>
</evidence>
<evidence type="ECO:0000256" key="7">
    <source>
        <dbReference type="ARBA" id="ARBA00023224"/>
    </source>
</evidence>
<dbReference type="PANTHER" id="PTHR24243">
    <property type="entry name" value="G-PROTEIN COUPLED RECEPTOR"/>
    <property type="match status" value="1"/>
</dbReference>
<dbReference type="InterPro" id="IPR017452">
    <property type="entry name" value="GPCR_Rhodpsn_7TM"/>
</dbReference>
<evidence type="ECO:0000256" key="2">
    <source>
        <dbReference type="ARBA" id="ARBA00022692"/>
    </source>
</evidence>
<dbReference type="GO" id="GO:0004930">
    <property type="term" value="F:G protein-coupled receptor activity"/>
    <property type="evidence" value="ECO:0007669"/>
    <property type="project" value="UniProtKB-KW"/>
</dbReference>
<organism evidence="10 11">
    <name type="scientific">Acanthosepion pharaonis</name>
    <name type="common">Pharaoh cuttlefish</name>
    <name type="synonym">Sepia pharaonis</name>
    <dbReference type="NCBI Taxonomy" id="158019"/>
    <lineage>
        <taxon>Eukaryota</taxon>
        <taxon>Metazoa</taxon>
        <taxon>Spiralia</taxon>
        <taxon>Lophotrochozoa</taxon>
        <taxon>Mollusca</taxon>
        <taxon>Cephalopoda</taxon>
        <taxon>Coleoidea</taxon>
        <taxon>Decapodiformes</taxon>
        <taxon>Sepiida</taxon>
        <taxon>Sepiina</taxon>
        <taxon>Sepiidae</taxon>
        <taxon>Acanthosepion</taxon>
    </lineage>
</organism>
<dbReference type="PANTHER" id="PTHR24243:SF230">
    <property type="entry name" value="G-PROTEIN COUPLED RECEPTORS FAMILY 1 PROFILE DOMAIN-CONTAINING PROTEIN"/>
    <property type="match status" value="1"/>
</dbReference>
<dbReference type="Gene3D" id="1.20.1070.10">
    <property type="entry name" value="Rhodopsin 7-helix transmembrane proteins"/>
    <property type="match status" value="1"/>
</dbReference>
<protein>
    <recommendedName>
        <fullName evidence="9">G-protein coupled receptors family 1 profile domain-containing protein</fullName>
    </recommendedName>
</protein>
<evidence type="ECO:0000256" key="6">
    <source>
        <dbReference type="ARBA" id="ARBA00023170"/>
    </source>
</evidence>
<evidence type="ECO:0000313" key="11">
    <source>
        <dbReference type="Proteomes" id="UP000597762"/>
    </source>
</evidence>
<keyword evidence="6" id="KW-0675">Receptor</keyword>
<evidence type="ECO:0000256" key="8">
    <source>
        <dbReference type="SAM" id="Phobius"/>
    </source>
</evidence>
<comment type="subcellular location">
    <subcellularLocation>
        <location evidence="1">Membrane</location>
        <topology evidence="1">Multi-pass membrane protein</topology>
    </subcellularLocation>
</comment>
<dbReference type="GO" id="GO:0005886">
    <property type="term" value="C:plasma membrane"/>
    <property type="evidence" value="ECO:0007669"/>
    <property type="project" value="TreeGrafter"/>
</dbReference>
<evidence type="ECO:0000256" key="3">
    <source>
        <dbReference type="ARBA" id="ARBA00022989"/>
    </source>
</evidence>
<dbReference type="Proteomes" id="UP000597762">
    <property type="component" value="Unassembled WGS sequence"/>
</dbReference>
<name>A0A812B2F4_ACAPH</name>
<evidence type="ECO:0000256" key="5">
    <source>
        <dbReference type="ARBA" id="ARBA00023136"/>
    </source>
</evidence>
<keyword evidence="11" id="KW-1185">Reference proteome</keyword>
<feature type="transmembrane region" description="Helical" evidence="8">
    <location>
        <begin position="242"/>
        <end position="263"/>
    </location>
</feature>